<evidence type="ECO:0000313" key="13">
    <source>
        <dbReference type="EMBL" id="RZB67032.1"/>
    </source>
</evidence>
<proteinExistence type="inferred from homology"/>
<feature type="domain" description="Pectinesterase catalytic" evidence="12">
    <location>
        <begin position="32"/>
        <end position="316"/>
    </location>
</feature>
<dbReference type="FunFam" id="2.160.20.10:FF:000013">
    <property type="entry name" value="Pectinesterase"/>
    <property type="match status" value="1"/>
</dbReference>
<keyword evidence="5" id="KW-0964">Secreted</keyword>
<evidence type="ECO:0000256" key="3">
    <source>
        <dbReference type="ARBA" id="ARBA00008891"/>
    </source>
</evidence>
<gene>
    <name evidence="13" type="ORF">D0Y65_037431</name>
</gene>
<feature type="signal peptide" evidence="11">
    <location>
        <begin position="1"/>
        <end position="18"/>
    </location>
</feature>
<dbReference type="GO" id="GO:0045490">
    <property type="term" value="P:pectin catabolic process"/>
    <property type="evidence" value="ECO:0007669"/>
    <property type="project" value="UniProtKB-UniPathway"/>
</dbReference>
<evidence type="ECO:0000256" key="1">
    <source>
        <dbReference type="ARBA" id="ARBA00004191"/>
    </source>
</evidence>
<evidence type="ECO:0000256" key="10">
    <source>
        <dbReference type="ARBA" id="ARBA00057335"/>
    </source>
</evidence>
<keyword evidence="5" id="KW-0134">Cell wall</keyword>
<comment type="function">
    <text evidence="10">Acts in the modification of cell walls via demethylesterification of cell wall pectin.</text>
</comment>
<evidence type="ECO:0000259" key="12">
    <source>
        <dbReference type="Pfam" id="PF01095"/>
    </source>
</evidence>
<dbReference type="EC" id="3.1.1.11" evidence="4"/>
<keyword evidence="7" id="KW-0063">Aspartyl esterase</keyword>
<dbReference type="EMBL" id="QZWG01000014">
    <property type="protein sequence ID" value="RZB67032.1"/>
    <property type="molecule type" value="Genomic_DNA"/>
</dbReference>
<feature type="chain" id="PRO_5019111071" description="pectinesterase" evidence="11">
    <location>
        <begin position="19"/>
        <end position="327"/>
    </location>
</feature>
<organism evidence="13 14">
    <name type="scientific">Glycine soja</name>
    <name type="common">Wild soybean</name>
    <dbReference type="NCBI Taxonomy" id="3848"/>
    <lineage>
        <taxon>Eukaryota</taxon>
        <taxon>Viridiplantae</taxon>
        <taxon>Streptophyta</taxon>
        <taxon>Embryophyta</taxon>
        <taxon>Tracheophyta</taxon>
        <taxon>Spermatophyta</taxon>
        <taxon>Magnoliopsida</taxon>
        <taxon>eudicotyledons</taxon>
        <taxon>Gunneridae</taxon>
        <taxon>Pentapetalae</taxon>
        <taxon>rosids</taxon>
        <taxon>fabids</taxon>
        <taxon>Fabales</taxon>
        <taxon>Fabaceae</taxon>
        <taxon>Papilionoideae</taxon>
        <taxon>50 kb inversion clade</taxon>
        <taxon>NPAAA clade</taxon>
        <taxon>indigoferoid/millettioid clade</taxon>
        <taxon>Phaseoleae</taxon>
        <taxon>Glycine</taxon>
        <taxon>Glycine subgen. Soja</taxon>
    </lineage>
</organism>
<dbReference type="Pfam" id="PF01095">
    <property type="entry name" value="Pectinesterase"/>
    <property type="match status" value="1"/>
</dbReference>
<dbReference type="GO" id="GO:0030599">
    <property type="term" value="F:pectinesterase activity"/>
    <property type="evidence" value="ECO:0007669"/>
    <property type="project" value="UniProtKB-EC"/>
</dbReference>
<dbReference type="GO" id="GO:0042545">
    <property type="term" value="P:cell wall modification"/>
    <property type="evidence" value="ECO:0007669"/>
    <property type="project" value="InterPro"/>
</dbReference>
<evidence type="ECO:0000256" key="4">
    <source>
        <dbReference type="ARBA" id="ARBA00013229"/>
    </source>
</evidence>
<sequence>MNIYLVLAVSFLGGTILAESGDCGGKDISATITVGRQGNFTFGSIQAAIDSIKTNNDRWIKIHIEAGLYIGKIYIPQEKPCIILEGEGSRKTIITFWDHIGIDTSATFTSEPPNVVATDIGFMNTYNSINRRIEIKPALAARIYGDKSFFLRCNFISYQDTLFDATGRHYFKNCYIEGEIDFIWGYGQSFYENCSINAVGINSTGPGFVTAQGRESPTDPSGFVFEGGSLVGDGKVNLGRAWRAYSRVIFHGTYLSSVVTPEGWNPWNYTGSESNFTYAEVDCKGPGADTSKRVKWIKTLNQSQLNEFSLTSFINKDGWIDNLPIIF</sequence>
<evidence type="ECO:0000313" key="14">
    <source>
        <dbReference type="Proteomes" id="UP000289340"/>
    </source>
</evidence>
<comment type="subcellular location">
    <subcellularLocation>
        <location evidence="1">Secreted</location>
        <location evidence="1">Cell wall</location>
    </subcellularLocation>
</comment>
<comment type="catalytic activity">
    <reaction evidence="9">
        <text>[(1-&gt;4)-alpha-D-galacturonosyl methyl ester](n) + n H2O = [(1-&gt;4)-alpha-D-galacturonosyl](n) + n methanol + n H(+)</text>
        <dbReference type="Rhea" id="RHEA:22380"/>
        <dbReference type="Rhea" id="RHEA-COMP:14570"/>
        <dbReference type="Rhea" id="RHEA-COMP:14573"/>
        <dbReference type="ChEBI" id="CHEBI:15377"/>
        <dbReference type="ChEBI" id="CHEBI:15378"/>
        <dbReference type="ChEBI" id="CHEBI:17790"/>
        <dbReference type="ChEBI" id="CHEBI:140522"/>
        <dbReference type="ChEBI" id="CHEBI:140523"/>
        <dbReference type="EC" id="3.1.1.11"/>
    </reaction>
</comment>
<evidence type="ECO:0000256" key="7">
    <source>
        <dbReference type="ARBA" id="ARBA00023085"/>
    </source>
</evidence>
<dbReference type="SUPFAM" id="SSF51126">
    <property type="entry name" value="Pectin lyase-like"/>
    <property type="match status" value="1"/>
</dbReference>
<name>A0A445H0E7_GLYSO</name>
<keyword evidence="6 13" id="KW-0378">Hydrolase</keyword>
<evidence type="ECO:0000256" key="2">
    <source>
        <dbReference type="ARBA" id="ARBA00005184"/>
    </source>
</evidence>
<dbReference type="PANTHER" id="PTHR31321">
    <property type="entry name" value="ACYL-COA THIOESTER HYDROLASE YBHC-RELATED"/>
    <property type="match status" value="1"/>
</dbReference>
<dbReference type="Gene3D" id="2.160.20.10">
    <property type="entry name" value="Single-stranded right-handed beta-helix, Pectin lyase-like"/>
    <property type="match status" value="1"/>
</dbReference>
<reference evidence="13 14" key="1">
    <citation type="submission" date="2018-09" db="EMBL/GenBank/DDBJ databases">
        <title>A high-quality reference genome of wild soybean provides a powerful tool to mine soybean genomes.</title>
        <authorList>
            <person name="Xie M."/>
            <person name="Chung C.Y.L."/>
            <person name="Li M.-W."/>
            <person name="Wong F.-L."/>
            <person name="Chan T.-F."/>
            <person name="Lam H.-M."/>
        </authorList>
    </citation>
    <scope>NUCLEOTIDE SEQUENCE [LARGE SCALE GENOMIC DNA]</scope>
    <source>
        <strain evidence="14">cv. W05</strain>
        <tissue evidence="13">Hypocotyl of etiolated seedlings</tissue>
    </source>
</reference>
<evidence type="ECO:0000256" key="6">
    <source>
        <dbReference type="ARBA" id="ARBA00022801"/>
    </source>
</evidence>
<evidence type="ECO:0000256" key="11">
    <source>
        <dbReference type="SAM" id="SignalP"/>
    </source>
</evidence>
<keyword evidence="11" id="KW-0732">Signal</keyword>
<accession>A0A445H0E7</accession>
<comment type="similarity">
    <text evidence="3">Belongs to the pectinesterase family.</text>
</comment>
<dbReference type="Proteomes" id="UP000289340">
    <property type="component" value="Chromosome 14"/>
</dbReference>
<evidence type="ECO:0000256" key="8">
    <source>
        <dbReference type="ARBA" id="ARBA00023180"/>
    </source>
</evidence>
<comment type="pathway">
    <text evidence="2">Glycan metabolism; pectin degradation; 2-dehydro-3-deoxy-D-gluconate from pectin: step 1/5.</text>
</comment>
<dbReference type="InterPro" id="IPR012334">
    <property type="entry name" value="Pectin_lyas_fold"/>
</dbReference>
<protein>
    <recommendedName>
        <fullName evidence="4">pectinesterase</fullName>
        <ecNumber evidence="4">3.1.1.11</ecNumber>
    </recommendedName>
</protein>
<evidence type="ECO:0000256" key="5">
    <source>
        <dbReference type="ARBA" id="ARBA00022512"/>
    </source>
</evidence>
<keyword evidence="8" id="KW-0325">Glycoprotein</keyword>
<dbReference type="PANTHER" id="PTHR31321:SF120">
    <property type="entry name" value="PECTINESTERASE 52-RELATED"/>
    <property type="match status" value="1"/>
</dbReference>
<keyword evidence="14" id="KW-1185">Reference proteome</keyword>
<dbReference type="InterPro" id="IPR011050">
    <property type="entry name" value="Pectin_lyase_fold/virulence"/>
</dbReference>
<dbReference type="UniPathway" id="UPA00545">
    <property type="reaction ID" value="UER00823"/>
</dbReference>
<dbReference type="InterPro" id="IPR000070">
    <property type="entry name" value="Pectinesterase_cat"/>
</dbReference>
<comment type="caution">
    <text evidence="13">The sequence shown here is derived from an EMBL/GenBank/DDBJ whole genome shotgun (WGS) entry which is preliminary data.</text>
</comment>
<evidence type="ECO:0000256" key="9">
    <source>
        <dbReference type="ARBA" id="ARBA00047928"/>
    </source>
</evidence>
<dbReference type="AlphaFoldDB" id="A0A445H0E7"/>